<name>A0A7C2ARB4_THERO</name>
<dbReference type="Gene3D" id="3.40.50.450">
    <property type="match status" value="1"/>
</dbReference>
<keyword evidence="3" id="KW-0203">Cytokinin biosynthesis</keyword>
<protein>
    <recommendedName>
        <fullName evidence="3">Cytokinin riboside 5'-monophosphate phosphoribohydrolase</fullName>
        <ecNumber evidence="3">3.2.2.n1</ecNumber>
    </recommendedName>
</protein>
<comment type="similarity">
    <text evidence="2 3">Belongs to the LOG family.</text>
</comment>
<dbReference type="EC" id="3.2.2.n1" evidence="3"/>
<sequence>MSNTVTPPERICIFCGSRLGNRPIYRLHAERLARLLAERGIGIVYGGGSIGLMGVVADAALEAGGEVIGVIPEVLMAREFAHPNLTHLHIVRTMHERKALMSDLADGFVALPGGFGTLDELFEIVTWAQLGIHSKPVVLLNSADYYRHLLASVRHAVEEGFIAPEHAGLLIVTDDPEEAVEALLTYRPPIAIPRWVGREER</sequence>
<comment type="caution">
    <text evidence="4">The sequence shown here is derived from an EMBL/GenBank/DDBJ whole genome shotgun (WGS) entry which is preliminary data.</text>
</comment>
<evidence type="ECO:0000256" key="2">
    <source>
        <dbReference type="ARBA" id="ARBA00006763"/>
    </source>
</evidence>
<dbReference type="EMBL" id="DSJL01000001">
    <property type="protein sequence ID" value="HEF64122.1"/>
    <property type="molecule type" value="Genomic_DNA"/>
</dbReference>
<dbReference type="NCBIfam" id="TIGR00730">
    <property type="entry name" value="Rossman fold protein, TIGR00730 family"/>
    <property type="match status" value="1"/>
</dbReference>
<comment type="catalytic activity">
    <reaction evidence="1">
        <text>AMP + H2O = D-ribose 5-phosphate + adenine</text>
        <dbReference type="Rhea" id="RHEA:20129"/>
        <dbReference type="ChEBI" id="CHEBI:15377"/>
        <dbReference type="ChEBI" id="CHEBI:16708"/>
        <dbReference type="ChEBI" id="CHEBI:78346"/>
        <dbReference type="ChEBI" id="CHEBI:456215"/>
        <dbReference type="EC" id="3.2.2.4"/>
    </reaction>
</comment>
<dbReference type="GO" id="GO:0008714">
    <property type="term" value="F:AMP nucleosidase activity"/>
    <property type="evidence" value="ECO:0007669"/>
    <property type="project" value="UniProtKB-EC"/>
</dbReference>
<dbReference type="InterPro" id="IPR005269">
    <property type="entry name" value="LOG"/>
</dbReference>
<gene>
    <name evidence="4" type="ORF">ENP47_00695</name>
</gene>
<organism evidence="4">
    <name type="scientific">Thermomicrobium roseum</name>
    <dbReference type="NCBI Taxonomy" id="500"/>
    <lineage>
        <taxon>Bacteria</taxon>
        <taxon>Pseudomonadati</taxon>
        <taxon>Thermomicrobiota</taxon>
        <taxon>Thermomicrobia</taxon>
        <taxon>Thermomicrobiales</taxon>
        <taxon>Thermomicrobiaceae</taxon>
        <taxon>Thermomicrobium</taxon>
    </lineage>
</organism>
<dbReference type="PANTHER" id="PTHR31223">
    <property type="entry name" value="LOG FAMILY PROTEIN YJL055W"/>
    <property type="match status" value="1"/>
</dbReference>
<accession>A0A7C2ARB4</accession>
<evidence type="ECO:0000256" key="3">
    <source>
        <dbReference type="RuleBase" id="RU363015"/>
    </source>
</evidence>
<evidence type="ECO:0000313" key="4">
    <source>
        <dbReference type="EMBL" id="HEF64122.1"/>
    </source>
</evidence>
<proteinExistence type="inferred from homology"/>
<dbReference type="GO" id="GO:0009691">
    <property type="term" value="P:cytokinin biosynthetic process"/>
    <property type="evidence" value="ECO:0007669"/>
    <property type="project" value="UniProtKB-UniRule"/>
</dbReference>
<dbReference type="PANTHER" id="PTHR31223:SF70">
    <property type="entry name" value="LOG FAMILY PROTEIN YJL055W"/>
    <property type="match status" value="1"/>
</dbReference>
<keyword evidence="3" id="KW-0378">Hydrolase</keyword>
<dbReference type="InterPro" id="IPR031100">
    <property type="entry name" value="LOG_fam"/>
</dbReference>
<dbReference type="GO" id="GO:0005829">
    <property type="term" value="C:cytosol"/>
    <property type="evidence" value="ECO:0007669"/>
    <property type="project" value="TreeGrafter"/>
</dbReference>
<reference evidence="4" key="1">
    <citation type="journal article" date="2020" name="mSystems">
        <title>Genome- and Community-Level Interaction Insights into Carbon Utilization and Element Cycling Functions of Hydrothermarchaeota in Hydrothermal Sediment.</title>
        <authorList>
            <person name="Zhou Z."/>
            <person name="Liu Y."/>
            <person name="Xu W."/>
            <person name="Pan J."/>
            <person name="Luo Z.H."/>
            <person name="Li M."/>
        </authorList>
    </citation>
    <scope>NUCLEOTIDE SEQUENCE [LARGE SCALE GENOMIC DNA]</scope>
    <source>
        <strain evidence="4">SpSt-222</strain>
    </source>
</reference>
<evidence type="ECO:0000256" key="1">
    <source>
        <dbReference type="ARBA" id="ARBA00000274"/>
    </source>
</evidence>
<dbReference type="AlphaFoldDB" id="A0A7C2ARB4"/>
<dbReference type="Pfam" id="PF03641">
    <property type="entry name" value="Lysine_decarbox"/>
    <property type="match status" value="1"/>
</dbReference>
<dbReference type="SUPFAM" id="SSF102405">
    <property type="entry name" value="MCP/YpsA-like"/>
    <property type="match status" value="1"/>
</dbReference>